<keyword evidence="2" id="KW-1185">Reference proteome</keyword>
<sequence>MSPNQMIIQPFNQCIYMIHHATTDIEEFYMIDASDADNIVKRLIATVNLNDLANVSTENAPICRLEQVILDWESDLMNQLVGSQKLIRGFAKTVKRSENYCSSYRSCFVWNSVNDFDVKNIVIADINEDGISFVDGFMLMSYNRAPSLEKSQSVNSLKLEPCNEITMPQSDIMSRTESVAIVIPCSNVIKRDYSLNGFFDGKDKVYLFDLKSGKFDLSVTGVSFGATFVNSSCGVCNVPFLEGERLRVFLLLSFRLYEIVWKGEENNSDLILIRHLEWIERINSVTRMDNFGLLIQSRSKDGTQYYVYCPQPYNTENLKKEGKLIELPKSVYENVTDIVYAPKSKRLLSVKDVNLSKSLSLEEIQVLPSNIIKSIFNEEEYLEKLKFDTSFKTYQPRLITDACEVVTTIPNHPRISRAYQILEGRHNEIEIVAGIGCKNYIDKLGDLISNDYVELNIEDLADYLGAPVIYEQYSIVEYTYFIKDMVDGLRSSKAIEFSRVTRGGGGGYGSSYAYFNDDFSSPKFIGILSCRPKQPEEEEDDEMEDEEEKTEKEYEQLFRTKEFKVESTSMVVIDPFTTNSGVIIKNVRPGIWNWKTTHKSKDHVDGGYEDHFLTAQIVAIHQDYYEELSSDPKLWLVPNNVYRKLERNHKVERDEYYDDEIEGGWFVMKLGVGVDVAMAGIFDEKYFNDEKCLELKRKPKSKFEASCKLSFNSDWQDYFFKKMEQDNYPSKLAAPFGIITSSGYGDGCYACLFKKSKGGDVIAVRLVFC</sequence>
<dbReference type="AlphaFoldDB" id="D2V240"/>
<name>D2V240_NAEGR</name>
<dbReference type="Proteomes" id="UP000006671">
    <property type="component" value="Unassembled WGS sequence"/>
</dbReference>
<dbReference type="InParanoid" id="D2V240"/>
<evidence type="ECO:0000313" key="1">
    <source>
        <dbReference type="EMBL" id="EFC48838.1"/>
    </source>
</evidence>
<dbReference type="EMBL" id="GG738849">
    <property type="protein sequence ID" value="EFC48838.1"/>
    <property type="molecule type" value="Genomic_DNA"/>
</dbReference>
<dbReference type="InterPro" id="IPR025335">
    <property type="entry name" value="DUF4241"/>
</dbReference>
<reference evidence="1 2" key="1">
    <citation type="journal article" date="2010" name="Cell">
        <title>The genome of Naegleria gruberi illuminates early eukaryotic versatility.</title>
        <authorList>
            <person name="Fritz-Laylin L.K."/>
            <person name="Prochnik S.E."/>
            <person name="Ginger M.L."/>
            <person name="Dacks J.B."/>
            <person name="Carpenter M.L."/>
            <person name="Field M.C."/>
            <person name="Kuo A."/>
            <person name="Paredez A."/>
            <person name="Chapman J."/>
            <person name="Pham J."/>
            <person name="Shu S."/>
            <person name="Neupane R."/>
            <person name="Cipriano M."/>
            <person name="Mancuso J."/>
            <person name="Tu H."/>
            <person name="Salamov A."/>
            <person name="Lindquist E."/>
            <person name="Shapiro H."/>
            <person name="Lucas S."/>
            <person name="Grigoriev I.V."/>
            <person name="Cande W.Z."/>
            <person name="Fulton C."/>
            <person name="Rokhsar D.S."/>
            <person name="Dawson S.C."/>
        </authorList>
    </citation>
    <scope>NUCLEOTIDE SEQUENCE [LARGE SCALE GENOMIC DNA]</scope>
    <source>
        <strain evidence="1 2">NEG-M</strain>
    </source>
</reference>
<dbReference type="OMA" id="ITDACEV"/>
<dbReference type="VEuPathDB" id="AmoebaDB:NAEGRDRAFT_46075"/>
<gene>
    <name evidence="1" type="ORF">NAEGRDRAFT_46075</name>
</gene>
<evidence type="ECO:0000313" key="2">
    <source>
        <dbReference type="Proteomes" id="UP000006671"/>
    </source>
</evidence>
<organism evidence="2">
    <name type="scientific">Naegleria gruberi</name>
    <name type="common">Amoeba</name>
    <dbReference type="NCBI Taxonomy" id="5762"/>
    <lineage>
        <taxon>Eukaryota</taxon>
        <taxon>Discoba</taxon>
        <taxon>Heterolobosea</taxon>
        <taxon>Tetramitia</taxon>
        <taxon>Eutetramitia</taxon>
        <taxon>Vahlkampfiidae</taxon>
        <taxon>Naegleria</taxon>
    </lineage>
</organism>
<dbReference type="Pfam" id="PF14025">
    <property type="entry name" value="DUF4241"/>
    <property type="match status" value="1"/>
</dbReference>
<proteinExistence type="predicted"/>
<protein>
    <submittedName>
        <fullName evidence="1">Predicted protein</fullName>
    </submittedName>
</protein>
<dbReference type="GeneID" id="8852585"/>
<dbReference type="KEGG" id="ngr:NAEGRDRAFT_46075"/>
<accession>D2V240</accession>
<dbReference type="RefSeq" id="XP_002681582.1">
    <property type="nucleotide sequence ID" value="XM_002681536.1"/>
</dbReference>
<dbReference type="OrthoDB" id="10363842at2759"/>